<comment type="similarity">
    <text evidence="3">Belongs to the GGA protein family.</text>
</comment>
<organism evidence="14">
    <name type="scientific">Ixodes ricinus</name>
    <name type="common">Common tick</name>
    <name type="synonym">Acarus ricinus</name>
    <dbReference type="NCBI Taxonomy" id="34613"/>
    <lineage>
        <taxon>Eukaryota</taxon>
        <taxon>Metazoa</taxon>
        <taxon>Ecdysozoa</taxon>
        <taxon>Arthropoda</taxon>
        <taxon>Chelicerata</taxon>
        <taxon>Arachnida</taxon>
        <taxon>Acari</taxon>
        <taxon>Parasitiformes</taxon>
        <taxon>Ixodida</taxon>
        <taxon>Ixodoidea</taxon>
        <taxon>Ixodidae</taxon>
        <taxon>Ixodinae</taxon>
        <taxon>Ixodes</taxon>
    </lineage>
</organism>
<keyword evidence="7" id="KW-0653">Protein transport</keyword>
<dbReference type="InterPro" id="IPR013041">
    <property type="entry name" value="Clathrin_app_Ig-like_sf"/>
</dbReference>
<dbReference type="InterPro" id="IPR008942">
    <property type="entry name" value="ENTH_VHS"/>
</dbReference>
<dbReference type="InterPro" id="IPR041198">
    <property type="entry name" value="GGA_N-GAT"/>
</dbReference>
<feature type="domain" description="VHS" evidence="11">
    <location>
        <begin position="15"/>
        <end position="145"/>
    </location>
</feature>
<dbReference type="PANTHER" id="PTHR45905">
    <property type="entry name" value="GOLGI-LOCALIZED, GAMMA-ADAPTIN EAR CONTAINING, ARF BINDING PROTEIN"/>
    <property type="match status" value="1"/>
</dbReference>
<dbReference type="EMBL" id="GEGO01002078">
    <property type="protein sequence ID" value="JAR93326.1"/>
    <property type="molecule type" value="Transcribed_RNA"/>
</dbReference>
<dbReference type="InterPro" id="IPR002014">
    <property type="entry name" value="VHS_dom"/>
</dbReference>
<reference evidence="14" key="1">
    <citation type="journal article" date="2018" name="PLoS Negl. Trop. Dis.">
        <title>Sialome diversity of ticks revealed by RNAseq of single tick salivary glands.</title>
        <authorList>
            <person name="Perner J."/>
            <person name="Kropackova S."/>
            <person name="Kopacek P."/>
            <person name="Ribeiro J.M."/>
        </authorList>
    </citation>
    <scope>NUCLEOTIDE SEQUENCE</scope>
    <source>
        <strain evidence="14">Siblings of single egg batch collected in Ceske Budejovice</strain>
        <tissue evidence="14">Salivary glands</tissue>
    </source>
</reference>
<dbReference type="GO" id="GO:0005802">
    <property type="term" value="C:trans-Golgi network"/>
    <property type="evidence" value="ECO:0007669"/>
    <property type="project" value="InterPro"/>
</dbReference>
<evidence type="ECO:0000256" key="4">
    <source>
        <dbReference type="ARBA" id="ARBA00022448"/>
    </source>
</evidence>
<keyword evidence="8" id="KW-0333">Golgi apparatus</keyword>
<evidence type="ECO:0000256" key="2">
    <source>
        <dbReference type="ARBA" id="ARBA00004220"/>
    </source>
</evidence>
<evidence type="ECO:0000256" key="7">
    <source>
        <dbReference type="ARBA" id="ARBA00022927"/>
    </source>
</evidence>
<feature type="domain" description="GAE" evidence="12">
    <location>
        <begin position="605"/>
        <end position="724"/>
    </location>
</feature>
<dbReference type="SUPFAM" id="SSF48464">
    <property type="entry name" value="ENTH/VHS domain"/>
    <property type="match status" value="1"/>
</dbReference>
<keyword evidence="5" id="KW-0967">Endosome</keyword>
<dbReference type="PANTHER" id="PTHR45905:SF1">
    <property type="entry name" value="GOLGI-LOCALIZED, GAMMA-ADAPTIN EAR CONTAINING, ARF BINDING PROTEIN"/>
    <property type="match status" value="1"/>
</dbReference>
<dbReference type="InterPro" id="IPR008153">
    <property type="entry name" value="GAE_dom"/>
</dbReference>
<dbReference type="GO" id="GO:0031901">
    <property type="term" value="C:early endosome membrane"/>
    <property type="evidence" value="ECO:0007669"/>
    <property type="project" value="UniProtKB-SubCell"/>
</dbReference>
<dbReference type="SUPFAM" id="SSF49348">
    <property type="entry name" value="Clathrin adaptor appendage domain"/>
    <property type="match status" value="1"/>
</dbReference>
<dbReference type="PROSITE" id="PS50179">
    <property type="entry name" value="VHS"/>
    <property type="match status" value="1"/>
</dbReference>
<dbReference type="GO" id="GO:0035091">
    <property type="term" value="F:phosphatidylinositol binding"/>
    <property type="evidence" value="ECO:0007669"/>
    <property type="project" value="InterPro"/>
</dbReference>
<dbReference type="Gene3D" id="1.25.40.90">
    <property type="match status" value="1"/>
</dbReference>
<name>A0A147BRE6_IXORI</name>
<dbReference type="SUPFAM" id="SSF89009">
    <property type="entry name" value="GAT-like domain"/>
    <property type="match status" value="1"/>
</dbReference>
<evidence type="ECO:0000259" key="12">
    <source>
        <dbReference type="PROSITE" id="PS50180"/>
    </source>
</evidence>
<keyword evidence="4" id="KW-0813">Transport</keyword>
<protein>
    <submittedName>
        <fullName evidence="14">Putative golgi associated gamma adaptin ear</fullName>
    </submittedName>
</protein>
<evidence type="ECO:0000256" key="10">
    <source>
        <dbReference type="SAM" id="MobiDB-lite"/>
    </source>
</evidence>
<dbReference type="InterPro" id="IPR004152">
    <property type="entry name" value="GAT_dom"/>
</dbReference>
<dbReference type="Pfam" id="PF02883">
    <property type="entry name" value="Alpha_adaptinC2"/>
    <property type="match status" value="1"/>
</dbReference>
<feature type="compositionally biased region" description="Low complexity" evidence="10">
    <location>
        <begin position="527"/>
        <end position="548"/>
    </location>
</feature>
<dbReference type="CDD" id="cd03567">
    <property type="entry name" value="VHS_GGA_metazoan"/>
    <property type="match status" value="1"/>
</dbReference>
<dbReference type="InterPro" id="IPR008152">
    <property type="entry name" value="Clathrin_a/b/g-adaptin_app_Ig"/>
</dbReference>
<dbReference type="AlphaFoldDB" id="A0A147BRE6"/>
<dbReference type="Pfam" id="PF18308">
    <property type="entry name" value="GGA_N-GAT"/>
    <property type="match status" value="1"/>
</dbReference>
<evidence type="ECO:0000259" key="13">
    <source>
        <dbReference type="PROSITE" id="PS50909"/>
    </source>
</evidence>
<accession>A0A147BRE6</accession>
<keyword evidence="6" id="KW-0832">Ubl conjugation</keyword>
<keyword evidence="9" id="KW-0472">Membrane</keyword>
<dbReference type="Pfam" id="PF00790">
    <property type="entry name" value="VHS"/>
    <property type="match status" value="1"/>
</dbReference>
<sequence>KMDDDSSFDTLLARATNPLSRDLDVAAVQQLCDRILVERDGTNHALRFLAHKIQSPQEREAIQALLVLEECATRCGAKFQDEVFKFRFLNELIKVVSPKYLGNRASQRVKQKIIEMLYRWSIEMKHHSKIQEAYQMLKKQGVIAVDPVYVIEDCEPNPPPAPRTQSAVFEDEEKSQMLQKLLRSKNPEDLQAANKLIRNMVKEADRRMELLARRTVEIETVHNNAKVLKDMLNNYRPGDTSAEEKELMKELFESCERLRPKLFRLAGEMEEKDEGLNEILTANDELTNVINIYKRAMGLEIVNGGAEEGIPKARASMAQGASLLDLGSPQMAESGGRRQSQSDMCLLDDQLLALGINDPAPAPPSATTASTGVNATNVGTTMAELGTIFGATQSPGNTGGSPGNFMSFVGSGPSAALAGLGMRMGPGGYSPAHQAGPPQMLTPSTASVAGMSPLKPSLVAIGQTGPTVAGGSVLSGAPAPSKSKGLEEIDALGQSLIKQALPHHPGSQGDFPNSTPQKIPLNQIQKSQPQSASAVGGAGVTGAPNGVPSSAMGTLTSASANPGVAPPSLLDLSPADRIGSPGKRPSSDPLSLSDVFVPLELVQPGSQLPLTLHDLNGVKVIVHFAKNQPQPHVSVMVVSTMSTNTSSVKKVLFQAAVPKSMRIKLQPPSATELPPHNPILPPAAITQVMLLANPSKDKVRMKYKVSYAIGDETHTDVGEVDCLIETSS</sequence>
<dbReference type="Gene3D" id="1.20.58.160">
    <property type="match status" value="1"/>
</dbReference>
<evidence type="ECO:0000256" key="1">
    <source>
        <dbReference type="ARBA" id="ARBA00004150"/>
    </source>
</evidence>
<evidence type="ECO:0000256" key="8">
    <source>
        <dbReference type="ARBA" id="ARBA00023034"/>
    </source>
</evidence>
<dbReference type="SMART" id="SM00288">
    <property type="entry name" value="VHS"/>
    <property type="match status" value="1"/>
</dbReference>
<feature type="compositionally biased region" description="Polar residues" evidence="10">
    <location>
        <begin position="551"/>
        <end position="560"/>
    </location>
</feature>
<evidence type="ECO:0000259" key="11">
    <source>
        <dbReference type="PROSITE" id="PS50179"/>
    </source>
</evidence>
<dbReference type="GO" id="GO:0006893">
    <property type="term" value="P:Golgi to plasma membrane transport"/>
    <property type="evidence" value="ECO:0007669"/>
    <property type="project" value="TreeGrafter"/>
</dbReference>
<dbReference type="InterPro" id="IPR027422">
    <property type="entry name" value="GGA1-3"/>
</dbReference>
<comment type="subcellular location">
    <subcellularLocation>
        <location evidence="2">Early endosome membrane</location>
        <topology evidence="2">Peripheral membrane protein</topology>
    </subcellularLocation>
    <subcellularLocation>
        <location evidence="1">Golgi apparatus</location>
        <location evidence="1">trans-Golgi network membrane</location>
        <topology evidence="1">Peripheral membrane protein</topology>
    </subcellularLocation>
</comment>
<dbReference type="SMART" id="SM00809">
    <property type="entry name" value="Alpha_adaptinC2"/>
    <property type="match status" value="1"/>
</dbReference>
<dbReference type="GO" id="GO:0031267">
    <property type="term" value="F:small GTPase binding"/>
    <property type="evidence" value="ECO:0007669"/>
    <property type="project" value="InterPro"/>
</dbReference>
<evidence type="ECO:0000256" key="6">
    <source>
        <dbReference type="ARBA" id="ARBA00022843"/>
    </source>
</evidence>
<feature type="compositionally biased region" description="Polar residues" evidence="10">
    <location>
        <begin position="510"/>
        <end position="526"/>
    </location>
</feature>
<evidence type="ECO:0000313" key="14">
    <source>
        <dbReference type="EMBL" id="JAR93326.1"/>
    </source>
</evidence>
<dbReference type="GO" id="GO:0006886">
    <property type="term" value="P:intracellular protein transport"/>
    <property type="evidence" value="ECO:0007669"/>
    <property type="project" value="InterPro"/>
</dbReference>
<dbReference type="Gene3D" id="1.20.5.170">
    <property type="match status" value="1"/>
</dbReference>
<evidence type="ECO:0000256" key="9">
    <source>
        <dbReference type="ARBA" id="ARBA00023136"/>
    </source>
</evidence>
<dbReference type="GO" id="GO:0043130">
    <property type="term" value="F:ubiquitin binding"/>
    <property type="evidence" value="ECO:0007669"/>
    <property type="project" value="InterPro"/>
</dbReference>
<dbReference type="Pfam" id="PF03127">
    <property type="entry name" value="GAT"/>
    <property type="match status" value="1"/>
</dbReference>
<feature type="region of interest" description="Disordered" evidence="10">
    <location>
        <begin position="501"/>
        <end position="589"/>
    </location>
</feature>
<dbReference type="PROSITE" id="PS50909">
    <property type="entry name" value="GAT"/>
    <property type="match status" value="1"/>
</dbReference>
<feature type="domain" description="GAT" evidence="13">
    <location>
        <begin position="171"/>
        <end position="298"/>
    </location>
</feature>
<evidence type="ECO:0000256" key="3">
    <source>
        <dbReference type="ARBA" id="ARBA00008099"/>
    </source>
</evidence>
<dbReference type="GO" id="GO:0034394">
    <property type="term" value="P:protein localization to cell surface"/>
    <property type="evidence" value="ECO:0007669"/>
    <property type="project" value="TreeGrafter"/>
</dbReference>
<evidence type="ECO:0000256" key="5">
    <source>
        <dbReference type="ARBA" id="ARBA00022753"/>
    </source>
</evidence>
<feature type="non-terminal residue" evidence="14">
    <location>
        <position position="1"/>
    </location>
</feature>
<proteinExistence type="inferred from homology"/>
<dbReference type="Gene3D" id="2.60.40.1230">
    <property type="match status" value="1"/>
</dbReference>
<dbReference type="CDD" id="cd14234">
    <property type="entry name" value="GAT_GGA_meta"/>
    <property type="match status" value="1"/>
</dbReference>
<dbReference type="PROSITE" id="PS50180">
    <property type="entry name" value="GAE"/>
    <property type="match status" value="1"/>
</dbReference>
<dbReference type="InterPro" id="IPR038425">
    <property type="entry name" value="GAT_sf"/>
</dbReference>